<dbReference type="SUPFAM" id="SSF110296">
    <property type="entry name" value="Oligoxyloglucan reducing end-specific cellobiohydrolase"/>
    <property type="match status" value="2"/>
</dbReference>
<keyword evidence="4" id="KW-0326">Glycosidase</keyword>
<accession>A0A239H6U6</accession>
<dbReference type="EMBL" id="FZOQ01000013">
    <property type="protein sequence ID" value="SNS77090.1"/>
    <property type="molecule type" value="Genomic_DNA"/>
</dbReference>
<dbReference type="Pfam" id="PF02012">
    <property type="entry name" value="BNR"/>
    <property type="match status" value="1"/>
</dbReference>
<evidence type="ECO:0000256" key="5">
    <source>
        <dbReference type="ARBA" id="ARBA00023326"/>
    </source>
</evidence>
<evidence type="ECO:0000256" key="2">
    <source>
        <dbReference type="ARBA" id="ARBA00022801"/>
    </source>
</evidence>
<dbReference type="InterPro" id="IPR002860">
    <property type="entry name" value="BNR_rpt"/>
</dbReference>
<organism evidence="8 9">
    <name type="scientific">Pontibacter ummariensis</name>
    <dbReference type="NCBI Taxonomy" id="1610492"/>
    <lineage>
        <taxon>Bacteria</taxon>
        <taxon>Pseudomonadati</taxon>
        <taxon>Bacteroidota</taxon>
        <taxon>Cytophagia</taxon>
        <taxon>Cytophagales</taxon>
        <taxon>Hymenobacteraceae</taxon>
        <taxon>Pontibacter</taxon>
    </lineage>
</organism>
<sequence length="830" mass="88265">MKHLYSLLLFLCLALLLLPVLSRAQEQESYQWKNVSIQGGGFVTGVVFSPTEKDLLYARTDVGGAYRWDATNKQWVPLTDHLGRGEENLTGALSLATDPTDPDKVYVAAGLYTQSWAGTGAILTSSDRGNTWTKTSLPIKLGGNENGRSAGERLQVDPNAGNILYLGSSTDGLWKSTDHAANWSKVNSFPVANSPVGSGGIAFVLFDKGSGVVGSATQTLYAGVLQKGTNLYKSTDGGVTWEAVPGQPTSLMPHQAALAADGTLYLTYADAAGPNGATAGAVKKFNTNTNQWTDISPPTGQGGYAGLSLDAQNPGTILVSTLDRWWPRDEVYRSTDGGETWKALLSAATWDHTLAPYATASSPHWIGDVEIDPFNPDNAWFITGYGVYNSQNLRAADTGKPTQWIFQNKGLEETVPLDLISPPSGAPLLSALGDIDGFKHDNLEVSPAAGRLEPRYGTNTSIDFAEKLPSFMARTYNSAEGKYGAYSINGGITWVPFKSYPAGATGGGKIAVSADGATLVWAPDGLASLYYSRNKGSSWASVTGIGKRGLRPVADRVNAQKFYVYDWDGGKVMLSTDGGASFTQAYTDLSSVPDWQAGAAAVAAVWGLEGELWLTHPAEGLYRSTDSGRSFVRQTKVQEAVKVGFGKAAAGATYPAVFIAGKVGEATGFFRSDDAGATWLQLNDAQHQFGGVNDITGDPRVFGRLYIATSGRGIVYGARVDCNGTADGTAYVDDCNTCVGGTTGRTDCTVTAIAPEKGLKLSYTPNPFKESLNITADFAFEYRVVNILGVQVEAGKSSGTCTLGKKLKPGVYTLVIWAKDRSRSIRIIKY</sequence>
<name>A0A239H6U6_9BACT</name>
<comment type="similarity">
    <text evidence="6">Belongs to the glycosyl hydrolase 74 family.</text>
</comment>
<dbReference type="PANTHER" id="PTHR43739:SF2">
    <property type="entry name" value="OLIGOXYLOGLUCAN-REDUCING END-SPECIFIC XYLOGLUCANASE-RELATED"/>
    <property type="match status" value="1"/>
</dbReference>
<evidence type="ECO:0000256" key="4">
    <source>
        <dbReference type="ARBA" id="ARBA00023295"/>
    </source>
</evidence>
<dbReference type="OrthoDB" id="610388at2"/>
<dbReference type="InterPro" id="IPR052025">
    <property type="entry name" value="Xyloglucanase_GH74"/>
</dbReference>
<feature type="signal peptide" evidence="7">
    <location>
        <begin position="1"/>
        <end position="24"/>
    </location>
</feature>
<dbReference type="AlphaFoldDB" id="A0A239H6U6"/>
<keyword evidence="2" id="KW-0378">Hydrolase</keyword>
<dbReference type="GO" id="GO:0000272">
    <property type="term" value="P:polysaccharide catabolic process"/>
    <property type="evidence" value="ECO:0007669"/>
    <property type="project" value="UniProtKB-KW"/>
</dbReference>
<dbReference type="RefSeq" id="WP_089319903.1">
    <property type="nucleotide sequence ID" value="NZ_FZOQ01000013.1"/>
</dbReference>
<proteinExistence type="inferred from homology"/>
<evidence type="ECO:0000256" key="6">
    <source>
        <dbReference type="ARBA" id="ARBA00037986"/>
    </source>
</evidence>
<protein>
    <submittedName>
        <fullName evidence="8">BNR/Asp-box repeat-containing protein</fullName>
    </submittedName>
</protein>
<dbReference type="PANTHER" id="PTHR43739">
    <property type="entry name" value="XYLOGLUCANASE (EUROFUNG)"/>
    <property type="match status" value="1"/>
</dbReference>
<keyword evidence="1 7" id="KW-0732">Signal</keyword>
<keyword evidence="9" id="KW-1185">Reference proteome</keyword>
<dbReference type="GO" id="GO:0010411">
    <property type="term" value="P:xyloglucan metabolic process"/>
    <property type="evidence" value="ECO:0007669"/>
    <property type="project" value="TreeGrafter"/>
</dbReference>
<keyword evidence="3" id="KW-0119">Carbohydrate metabolism</keyword>
<dbReference type="InterPro" id="IPR015943">
    <property type="entry name" value="WD40/YVTN_repeat-like_dom_sf"/>
</dbReference>
<evidence type="ECO:0000256" key="7">
    <source>
        <dbReference type="SAM" id="SignalP"/>
    </source>
</evidence>
<keyword evidence="5" id="KW-0624">Polysaccharide degradation</keyword>
<dbReference type="CDD" id="cd15482">
    <property type="entry name" value="Sialidase_non-viral"/>
    <property type="match status" value="1"/>
</dbReference>
<evidence type="ECO:0000313" key="9">
    <source>
        <dbReference type="Proteomes" id="UP000198432"/>
    </source>
</evidence>
<evidence type="ECO:0000256" key="1">
    <source>
        <dbReference type="ARBA" id="ARBA00022729"/>
    </source>
</evidence>
<reference evidence="9" key="1">
    <citation type="submission" date="2017-06" db="EMBL/GenBank/DDBJ databases">
        <authorList>
            <person name="Varghese N."/>
            <person name="Submissions S."/>
        </authorList>
    </citation>
    <scope>NUCLEOTIDE SEQUENCE [LARGE SCALE GENOMIC DNA]</scope>
    <source>
        <strain evidence="9">NKM1</strain>
    </source>
</reference>
<evidence type="ECO:0000313" key="8">
    <source>
        <dbReference type="EMBL" id="SNS77090.1"/>
    </source>
</evidence>
<feature type="chain" id="PRO_5012353688" evidence="7">
    <location>
        <begin position="25"/>
        <end position="830"/>
    </location>
</feature>
<dbReference type="GO" id="GO:0016798">
    <property type="term" value="F:hydrolase activity, acting on glycosyl bonds"/>
    <property type="evidence" value="ECO:0007669"/>
    <property type="project" value="UniProtKB-KW"/>
</dbReference>
<dbReference type="Gene3D" id="2.130.10.10">
    <property type="entry name" value="YVTN repeat-like/Quinoprotein amine dehydrogenase"/>
    <property type="match status" value="2"/>
</dbReference>
<evidence type="ECO:0000256" key="3">
    <source>
        <dbReference type="ARBA" id="ARBA00023277"/>
    </source>
</evidence>
<dbReference type="Proteomes" id="UP000198432">
    <property type="component" value="Unassembled WGS sequence"/>
</dbReference>
<gene>
    <name evidence="8" type="ORF">SAMN06296052_1133</name>
</gene>